<dbReference type="EMBL" id="SIJB01000023">
    <property type="protein sequence ID" value="NBI29213.1"/>
    <property type="molecule type" value="Genomic_DNA"/>
</dbReference>
<keyword evidence="3" id="KW-1185">Reference proteome</keyword>
<comment type="caution">
    <text evidence="2">The sequence shown here is derived from an EMBL/GenBank/DDBJ whole genome shotgun (WGS) entry which is preliminary data.</text>
</comment>
<sequence>MEWGRAKSILIFTFLLLNLLLGYQLWINNINLLNPFFGGSEIVQETRELLEEKGIALDEEIPVETLSLKQITIDSEHIYELDEMKLTQPIEMDQFNIKEISQEIKNFDQYQMDEILSDEKQKIFNQLYENLPLFDVQLTLYGTEDQLTHYNQRSAIVIPDMIQEEQEVLAAPLIINLLAENYLKQGEVIEDIQLGYQGFESNPQVLFPKWRIAMDGGDIYYVHAFTGKVEVVQFQ</sequence>
<name>A0A6N9Q359_9BACL</name>
<evidence type="ECO:0000313" key="2">
    <source>
        <dbReference type="EMBL" id="NBI29213.1"/>
    </source>
</evidence>
<organism evidence="2 3">
    <name type="scientific">Chengkuizengella marina</name>
    <dbReference type="NCBI Taxonomy" id="2507566"/>
    <lineage>
        <taxon>Bacteria</taxon>
        <taxon>Bacillati</taxon>
        <taxon>Bacillota</taxon>
        <taxon>Bacilli</taxon>
        <taxon>Bacillales</taxon>
        <taxon>Paenibacillaceae</taxon>
        <taxon>Chengkuizengella</taxon>
    </lineage>
</organism>
<dbReference type="GO" id="GO:0016020">
    <property type="term" value="C:membrane"/>
    <property type="evidence" value="ECO:0007669"/>
    <property type="project" value="InterPro"/>
</dbReference>
<accession>A0A6N9Q359</accession>
<dbReference type="Pfam" id="PF09648">
    <property type="entry name" value="YycI"/>
    <property type="match status" value="1"/>
</dbReference>
<dbReference type="OrthoDB" id="2388036at2"/>
<dbReference type="InterPro" id="IPR018604">
    <property type="entry name" value="YycI-like"/>
</dbReference>
<dbReference type="AlphaFoldDB" id="A0A6N9Q359"/>
<dbReference type="RefSeq" id="WP_160646018.1">
    <property type="nucleotide sequence ID" value="NZ_SIJB01000023.1"/>
</dbReference>
<feature type="domain" description="Regulatory protein YycH-like" evidence="1">
    <location>
        <begin position="63"/>
        <end position="225"/>
    </location>
</feature>
<dbReference type="Proteomes" id="UP000448943">
    <property type="component" value="Unassembled WGS sequence"/>
</dbReference>
<protein>
    <recommendedName>
        <fullName evidence="1">Regulatory protein YycH-like domain-containing protein</fullName>
    </recommendedName>
</protein>
<gene>
    <name evidence="2" type="ORF">ERL59_09600</name>
</gene>
<evidence type="ECO:0000259" key="1">
    <source>
        <dbReference type="Pfam" id="PF09648"/>
    </source>
</evidence>
<proteinExistence type="predicted"/>
<reference evidence="2 3" key="1">
    <citation type="submission" date="2019-01" db="EMBL/GenBank/DDBJ databases">
        <title>Chengkuizengella sp. nov., isolated from deep-sea sediment of East Pacific Ocean.</title>
        <authorList>
            <person name="Yang J."/>
            <person name="Lai Q."/>
            <person name="Shao Z."/>
        </authorList>
    </citation>
    <scope>NUCLEOTIDE SEQUENCE [LARGE SCALE GENOMIC DNA]</scope>
    <source>
        <strain evidence="2 3">YPA3-1-1</strain>
    </source>
</reference>
<dbReference type="Gene3D" id="2.40.128.690">
    <property type="entry name" value="YycH protein, domain 3-like"/>
    <property type="match status" value="1"/>
</dbReference>
<evidence type="ECO:0000313" key="3">
    <source>
        <dbReference type="Proteomes" id="UP000448943"/>
    </source>
</evidence>